<dbReference type="Pfam" id="PF14087">
    <property type="entry name" value="DUF4267"/>
    <property type="match status" value="1"/>
</dbReference>
<feature type="transmembrane region" description="Helical" evidence="1">
    <location>
        <begin position="56"/>
        <end position="78"/>
    </location>
</feature>
<sequence length="128" mass="13432">MPISHSPLLHLAATAFGLIPIVFGINAMLRPSHGLSFFEPFTYPAYDPPARELVDALMVVYGARDIFWGLATLVPLYYGSRKITGAMLIAGSAVAGVDGAVCKAAGGGEWAHWGYAPVLAVVGGLLMT</sequence>
<dbReference type="OrthoDB" id="5216128at2759"/>
<dbReference type="EMBL" id="VCHE01000225">
    <property type="protein sequence ID" value="KAB2569121.1"/>
    <property type="molecule type" value="Genomic_DNA"/>
</dbReference>
<keyword evidence="3" id="KW-1185">Reference proteome</keyword>
<gene>
    <name evidence="2" type="ORF">DBV05_g12207</name>
</gene>
<evidence type="ECO:0008006" key="4">
    <source>
        <dbReference type="Google" id="ProtNLM"/>
    </source>
</evidence>
<name>A0A5N5CUW7_9PEZI</name>
<organism evidence="2 3">
    <name type="scientific">Lasiodiplodia theobromae</name>
    <dbReference type="NCBI Taxonomy" id="45133"/>
    <lineage>
        <taxon>Eukaryota</taxon>
        <taxon>Fungi</taxon>
        <taxon>Dikarya</taxon>
        <taxon>Ascomycota</taxon>
        <taxon>Pezizomycotina</taxon>
        <taxon>Dothideomycetes</taxon>
        <taxon>Dothideomycetes incertae sedis</taxon>
        <taxon>Botryosphaeriales</taxon>
        <taxon>Botryosphaeriaceae</taxon>
        <taxon>Lasiodiplodia</taxon>
    </lineage>
</organism>
<proteinExistence type="predicted"/>
<reference evidence="2 3" key="1">
    <citation type="journal article" date="2019" name="Sci. Rep.">
        <title>A multi-omics analysis of the grapevine pathogen Lasiodiplodia theobromae reveals that temperature affects the expression of virulence- and pathogenicity-related genes.</title>
        <authorList>
            <person name="Felix C."/>
            <person name="Meneses R."/>
            <person name="Goncalves M.F.M."/>
            <person name="Tilleman L."/>
            <person name="Duarte A.S."/>
            <person name="Jorrin-Novo J.V."/>
            <person name="Van de Peer Y."/>
            <person name="Deforce D."/>
            <person name="Van Nieuwerburgh F."/>
            <person name="Esteves A.C."/>
            <person name="Alves A."/>
        </authorList>
    </citation>
    <scope>NUCLEOTIDE SEQUENCE [LARGE SCALE GENOMIC DNA]</scope>
    <source>
        <strain evidence="2 3">LA-SOL3</strain>
    </source>
</reference>
<keyword evidence="1" id="KW-0812">Transmembrane</keyword>
<dbReference type="AlphaFoldDB" id="A0A5N5CUW7"/>
<dbReference type="Proteomes" id="UP000325902">
    <property type="component" value="Unassembled WGS sequence"/>
</dbReference>
<keyword evidence="1" id="KW-0472">Membrane</keyword>
<evidence type="ECO:0000256" key="1">
    <source>
        <dbReference type="SAM" id="Phobius"/>
    </source>
</evidence>
<accession>A0A5N5CUW7</accession>
<keyword evidence="1" id="KW-1133">Transmembrane helix</keyword>
<dbReference type="InterPro" id="IPR025363">
    <property type="entry name" value="DUF4267"/>
</dbReference>
<comment type="caution">
    <text evidence="2">The sequence shown here is derived from an EMBL/GenBank/DDBJ whole genome shotgun (WGS) entry which is preliminary data.</text>
</comment>
<protein>
    <recommendedName>
        <fullName evidence="4">Integral membrane protein</fullName>
    </recommendedName>
</protein>
<evidence type="ECO:0000313" key="3">
    <source>
        <dbReference type="Proteomes" id="UP000325902"/>
    </source>
</evidence>
<evidence type="ECO:0000313" key="2">
    <source>
        <dbReference type="EMBL" id="KAB2569121.1"/>
    </source>
</evidence>